<evidence type="ECO:0000313" key="1">
    <source>
        <dbReference type="EMBL" id="PGH08701.1"/>
    </source>
</evidence>
<dbReference type="AlphaFoldDB" id="A0A2B7XIU1"/>
<dbReference type="Proteomes" id="UP000224634">
    <property type="component" value="Unassembled WGS sequence"/>
</dbReference>
<sequence>MHRILPVDHERLFFEIRFDMMTRTALREKGTFRPPSQCTSSTEAHIKVHGLNADGDRALYDNSDTIFAARASKNVLQLFKKLAKPIAKEILSYLQTDMH</sequence>
<name>A0A2B7XIU1_POLH7</name>
<organism evidence="1 2">
    <name type="scientific">Polytolypa hystricis (strain UAMH7299)</name>
    <dbReference type="NCBI Taxonomy" id="1447883"/>
    <lineage>
        <taxon>Eukaryota</taxon>
        <taxon>Fungi</taxon>
        <taxon>Dikarya</taxon>
        <taxon>Ascomycota</taxon>
        <taxon>Pezizomycotina</taxon>
        <taxon>Eurotiomycetes</taxon>
        <taxon>Eurotiomycetidae</taxon>
        <taxon>Onygenales</taxon>
        <taxon>Onygenales incertae sedis</taxon>
        <taxon>Polytolypa</taxon>
    </lineage>
</organism>
<reference evidence="1 2" key="1">
    <citation type="submission" date="2017-10" db="EMBL/GenBank/DDBJ databases">
        <title>Comparative genomics in systemic dimorphic fungi from Ajellomycetaceae.</title>
        <authorList>
            <person name="Munoz J.F."/>
            <person name="Mcewen J.G."/>
            <person name="Clay O.K."/>
            <person name="Cuomo C.A."/>
        </authorList>
    </citation>
    <scope>NUCLEOTIDE SEQUENCE [LARGE SCALE GENOMIC DNA]</scope>
    <source>
        <strain evidence="1 2">UAMH7299</strain>
    </source>
</reference>
<protein>
    <submittedName>
        <fullName evidence="1">Uncharacterized protein</fullName>
    </submittedName>
</protein>
<proteinExistence type="predicted"/>
<gene>
    <name evidence="1" type="ORF">AJ80_07822</name>
</gene>
<evidence type="ECO:0000313" key="2">
    <source>
        <dbReference type="Proteomes" id="UP000224634"/>
    </source>
</evidence>
<comment type="caution">
    <text evidence="1">The sequence shown here is derived from an EMBL/GenBank/DDBJ whole genome shotgun (WGS) entry which is preliminary data.</text>
</comment>
<dbReference type="EMBL" id="PDNA01000158">
    <property type="protein sequence ID" value="PGH08701.1"/>
    <property type="molecule type" value="Genomic_DNA"/>
</dbReference>
<keyword evidence="2" id="KW-1185">Reference proteome</keyword>
<accession>A0A2B7XIU1</accession>